<dbReference type="EMBL" id="JAGPXC010000006">
    <property type="protein sequence ID" value="KAH6651739.1"/>
    <property type="molecule type" value="Genomic_DNA"/>
</dbReference>
<dbReference type="GeneID" id="70129244"/>
<comment type="caution">
    <text evidence="2">The sequence shown here is derived from an EMBL/GenBank/DDBJ whole genome shotgun (WGS) entry which is preliminary data.</text>
</comment>
<keyword evidence="3" id="KW-1185">Reference proteome</keyword>
<evidence type="ECO:0000256" key="1">
    <source>
        <dbReference type="SAM" id="SignalP"/>
    </source>
</evidence>
<dbReference type="RefSeq" id="XP_045956017.1">
    <property type="nucleotide sequence ID" value="XM_046100352.1"/>
</dbReference>
<sequence length="111" mass="11635">MQFLTYSAFFASMSALSAFAAPASSPAAAIVPKQSCWTGGIHSACNGATTGCTTDGILWSLVMPLRRGVQCVLLSARKLTNSPAMCNDKVVSMEQKARLIFGGKSCDYSCA</sequence>
<organism evidence="2 3">
    <name type="scientific">Truncatella angustata</name>
    <dbReference type="NCBI Taxonomy" id="152316"/>
    <lineage>
        <taxon>Eukaryota</taxon>
        <taxon>Fungi</taxon>
        <taxon>Dikarya</taxon>
        <taxon>Ascomycota</taxon>
        <taxon>Pezizomycotina</taxon>
        <taxon>Sordariomycetes</taxon>
        <taxon>Xylariomycetidae</taxon>
        <taxon>Amphisphaeriales</taxon>
        <taxon>Sporocadaceae</taxon>
        <taxon>Truncatella</taxon>
    </lineage>
</organism>
<keyword evidence="1" id="KW-0732">Signal</keyword>
<dbReference type="OrthoDB" id="4699605at2759"/>
<protein>
    <submittedName>
        <fullName evidence="2">Uncharacterized protein</fullName>
    </submittedName>
</protein>
<evidence type="ECO:0000313" key="2">
    <source>
        <dbReference type="EMBL" id="KAH6651739.1"/>
    </source>
</evidence>
<name>A0A9P8UGM1_9PEZI</name>
<proteinExistence type="predicted"/>
<gene>
    <name evidence="2" type="ORF">BKA67DRAFT_537597</name>
</gene>
<evidence type="ECO:0000313" key="3">
    <source>
        <dbReference type="Proteomes" id="UP000758603"/>
    </source>
</evidence>
<dbReference type="AlphaFoldDB" id="A0A9P8UGM1"/>
<feature type="chain" id="PRO_5040445092" evidence="1">
    <location>
        <begin position="21"/>
        <end position="111"/>
    </location>
</feature>
<dbReference type="Proteomes" id="UP000758603">
    <property type="component" value="Unassembled WGS sequence"/>
</dbReference>
<reference evidence="2" key="1">
    <citation type="journal article" date="2021" name="Nat. Commun.">
        <title>Genetic determinants of endophytism in the Arabidopsis root mycobiome.</title>
        <authorList>
            <person name="Mesny F."/>
            <person name="Miyauchi S."/>
            <person name="Thiergart T."/>
            <person name="Pickel B."/>
            <person name="Atanasova L."/>
            <person name="Karlsson M."/>
            <person name="Huettel B."/>
            <person name="Barry K.W."/>
            <person name="Haridas S."/>
            <person name="Chen C."/>
            <person name="Bauer D."/>
            <person name="Andreopoulos W."/>
            <person name="Pangilinan J."/>
            <person name="LaButti K."/>
            <person name="Riley R."/>
            <person name="Lipzen A."/>
            <person name="Clum A."/>
            <person name="Drula E."/>
            <person name="Henrissat B."/>
            <person name="Kohler A."/>
            <person name="Grigoriev I.V."/>
            <person name="Martin F.M."/>
            <person name="Hacquard S."/>
        </authorList>
    </citation>
    <scope>NUCLEOTIDE SEQUENCE</scope>
    <source>
        <strain evidence="2">MPI-SDFR-AT-0073</strain>
    </source>
</reference>
<feature type="signal peptide" evidence="1">
    <location>
        <begin position="1"/>
        <end position="20"/>
    </location>
</feature>
<accession>A0A9P8UGM1</accession>